<keyword evidence="13" id="KW-0003">3Fe-4S</keyword>
<dbReference type="Pfam" id="PF00310">
    <property type="entry name" value="GATase_2"/>
    <property type="match status" value="1"/>
</dbReference>
<dbReference type="GO" id="GO:0006537">
    <property type="term" value="P:glutamate biosynthetic process"/>
    <property type="evidence" value="ECO:0007669"/>
    <property type="project" value="UniProtKB-KW"/>
</dbReference>
<evidence type="ECO:0000256" key="13">
    <source>
        <dbReference type="ARBA" id="ARBA00023291"/>
    </source>
</evidence>
<dbReference type="InterPro" id="IPR013785">
    <property type="entry name" value="Aldolase_TIM"/>
</dbReference>
<dbReference type="InterPro" id="IPR002932">
    <property type="entry name" value="Glu_synthdom"/>
</dbReference>
<dbReference type="SUPFAM" id="SSF69336">
    <property type="entry name" value="Alpha subunit of glutamate synthase, C-terminal domain"/>
    <property type="match status" value="1"/>
</dbReference>
<dbReference type="PROSITE" id="PS51278">
    <property type="entry name" value="GATASE_TYPE_2"/>
    <property type="match status" value="1"/>
</dbReference>
<evidence type="ECO:0000256" key="1">
    <source>
        <dbReference type="ARBA" id="ARBA00001917"/>
    </source>
</evidence>
<dbReference type="Gene3D" id="3.60.20.10">
    <property type="entry name" value="Glutamine Phosphoribosylpyrophosphate, subunit 1, domain 1"/>
    <property type="match status" value="1"/>
</dbReference>
<evidence type="ECO:0000256" key="6">
    <source>
        <dbReference type="ARBA" id="ARBA00022643"/>
    </source>
</evidence>
<keyword evidence="5" id="KW-0285">Flavoprotein</keyword>
<dbReference type="GO" id="GO:0019676">
    <property type="term" value="P:ammonia assimilation cycle"/>
    <property type="evidence" value="ECO:0007669"/>
    <property type="project" value="TreeGrafter"/>
</dbReference>
<dbReference type="CDD" id="cd00504">
    <property type="entry name" value="GXGXG"/>
    <property type="match status" value="1"/>
</dbReference>
<dbReference type="Proteomes" id="UP000189733">
    <property type="component" value="Unassembled WGS sequence"/>
</dbReference>
<comment type="cofactor">
    <cofactor evidence="2">
        <name>[3Fe-4S] cluster</name>
        <dbReference type="ChEBI" id="CHEBI:21137"/>
    </cofactor>
</comment>
<dbReference type="STRING" id="1121442.SAMN02745702_01412"/>
<dbReference type="Pfam" id="PF01645">
    <property type="entry name" value="Glu_synthase"/>
    <property type="match status" value="1"/>
</dbReference>
<dbReference type="RefSeq" id="WP_078684705.1">
    <property type="nucleotide sequence ID" value="NZ_FUYA01000004.1"/>
</dbReference>
<dbReference type="InterPro" id="IPR002489">
    <property type="entry name" value="Glu_synth_asu_C"/>
</dbReference>
<gene>
    <name evidence="16" type="ORF">SAMN02745702_01412</name>
</gene>
<keyword evidence="12" id="KW-0314">Glutamate biosynthesis</keyword>
<evidence type="ECO:0000256" key="7">
    <source>
        <dbReference type="ARBA" id="ARBA00022723"/>
    </source>
</evidence>
<evidence type="ECO:0000256" key="11">
    <source>
        <dbReference type="ARBA" id="ARBA00023014"/>
    </source>
</evidence>
<comment type="pathway">
    <text evidence="14">Amino-acid biosynthesis.</text>
</comment>
<dbReference type="InterPro" id="IPR029055">
    <property type="entry name" value="Ntn_hydrolases_N"/>
</dbReference>
<dbReference type="PANTHER" id="PTHR11938:SF133">
    <property type="entry name" value="GLUTAMATE SYNTHASE (NADH)"/>
    <property type="match status" value="1"/>
</dbReference>
<evidence type="ECO:0000256" key="8">
    <source>
        <dbReference type="ARBA" id="ARBA00022962"/>
    </source>
</evidence>
<dbReference type="InterPro" id="IPR036485">
    <property type="entry name" value="Glu_synth_asu_C_sf"/>
</dbReference>
<dbReference type="GO" id="GO:0051538">
    <property type="term" value="F:3 iron, 4 sulfur cluster binding"/>
    <property type="evidence" value="ECO:0007669"/>
    <property type="project" value="UniProtKB-KW"/>
</dbReference>
<keyword evidence="10" id="KW-0408">Iron</keyword>
<dbReference type="Gene3D" id="2.160.20.60">
    <property type="entry name" value="Glutamate synthase, alpha subunit, C-terminal domain"/>
    <property type="match status" value="1"/>
</dbReference>
<keyword evidence="9" id="KW-0560">Oxidoreductase</keyword>
<comment type="cofactor">
    <cofactor evidence="1">
        <name>FMN</name>
        <dbReference type="ChEBI" id="CHEBI:58210"/>
    </cofactor>
</comment>
<dbReference type="Gene3D" id="3.20.20.70">
    <property type="entry name" value="Aldolase class I"/>
    <property type="match status" value="2"/>
</dbReference>
<keyword evidence="7" id="KW-0479">Metal-binding</keyword>
<dbReference type="CDD" id="cd02808">
    <property type="entry name" value="GltS_FMN"/>
    <property type="match status" value="1"/>
</dbReference>
<evidence type="ECO:0000259" key="15">
    <source>
        <dbReference type="PROSITE" id="PS51278"/>
    </source>
</evidence>
<dbReference type="PANTHER" id="PTHR11938">
    <property type="entry name" value="FAD NADPH DEHYDROGENASE/OXIDOREDUCTASE"/>
    <property type="match status" value="1"/>
</dbReference>
<keyword evidence="17" id="KW-1185">Reference proteome</keyword>
<dbReference type="OrthoDB" id="9758182at2"/>
<sequence>MQHAPIAQEKDACAIIAFIDKRGRTSHANIVKTIEALKKMAHRSGDINNEGDGCGVMTDIPRELWADRLEKAGLSRHLAESRGFFVGHMLLPHSIRQDADAHLATVRALFAGAGLELMYEELGATRDGELGPMAQQEAPLFWQVAGIVPETLLSDANSVLFRLQMDIEAAIPDMHIASLSRDSVVYKVRGVPDLLPRVYPELQNPLTRSMITLGHSRYSTNTLPTVERSQPFSLLGHNGEINTIERLRSTGRTLGIEPVPGGSDSQDLNRILEGLINIYGFEAMEAFAMVFPSVHSEVESYGKDLQDVYSFYRWFFPPSAQGPAAVIARHGHVVMGSVDALGLRPLWFGESDYDYFLSSEKGVVDIEFNAADPKPLAPGEKIAIITGSGRNGVVLEYTAYQRRLAKLMRGRKKALAALNGLYADIPQQQNGELELKDFLSAEHASYSDADFLKNSVLGSFGWQSYDIEMREQIAKTGRAVIGSMGHMGPLACLNEKSLPVISEYFKENVAVVTNPAIDREREADHFTTRVTLGDRPDAWGEKAPSAIGLELRTPILLGGNLGQEMPLETSRRIAHEFGTQTLEDVLSFFTAQNRDTARLHVLDASFASGKDTLRDCVDALCREACVAVENGAVLLLVDDSRSFREERVFIDPGLVLPALVAALDEAGLRRNCSVIIRSAAIRNLHDVMFLMGLGADALNPYMVWAMSCEYALEERTPEDVVRVSMDVIQKGMEKVMSTMGIHELCGYGRIFSSVGLSQELAQIFACPNFCASETSGLSFARLEEQAAARLERAMGDDKAPLWKDPKRNIKVGRVLRAAAQGRSGYLEMAGKLHDIEQENPVALRHLLGFRKGLEHSPLAMSDVDLSCGDHDMPLLISAMSFGSQGENSFRAYANAARELNIISMNGEGGEIPDMLGKYRHNRGQQIASGRFGVFMDFLNSADFLEIKIGQGAKPGEGGHLPGQKVSEMVGRARHCKPGIALISPSNHHDIYSIEDLAQIIAELKVANPKARISVKIPVTSGVGTIAVGVAKAGADIVTVSGFDGGTGAAREHAKKYVGLPAEIGVSQAHQALVESGLRESVELWCDGGMRSGADVLKMICLGANRVGMGTVALMGLGCISCQRCHLDRCPRGISTQLRTVEDAKARGVKGFTPVDVANETGNLVRLFERIGEEMRSILAELGLKKVTDAVGRTDLLEQLALSESVDLGQVLAVPEPLFAAKERKELRTARKPLNTLTKMISDIAMNAFHGEGVEKVQFTDQGVRSVDRAVGTYLAGAMSRALSYDGNKHVDLRLDSSVPGNGLCAFNVPGIDCIVTGGTQDGTAKASFGGEVGVFKDANWQGIRLDGSTGKSFGYGAIGGTLMVQNYADSRACVRFSGADVIFGARITEPIHDELGNLASRAHLKGFAFEYMTGGRAVVLGDPGPWMCSGMTGGVIYQCLYPELGFTEESIKVRLASGADVAVCPLEDEGLNDIEELLKRYIQELRASFQDEEACAVEELLQNAAKRFVMLVPAYTRQTKAE</sequence>
<dbReference type="InterPro" id="IPR050711">
    <property type="entry name" value="ET-N_metabolism_enzyme"/>
</dbReference>
<dbReference type="SUPFAM" id="SSF51395">
    <property type="entry name" value="FMN-linked oxidoreductases"/>
    <property type="match status" value="1"/>
</dbReference>
<evidence type="ECO:0000256" key="12">
    <source>
        <dbReference type="ARBA" id="ARBA00023164"/>
    </source>
</evidence>
<name>A0A1T4W1C8_9BACT</name>
<comment type="similarity">
    <text evidence="3">Belongs to the glutamate synthase family.</text>
</comment>
<dbReference type="GO" id="GO:0015930">
    <property type="term" value="F:glutamate synthase activity"/>
    <property type="evidence" value="ECO:0007669"/>
    <property type="project" value="InterPro"/>
</dbReference>
<dbReference type="GO" id="GO:0046872">
    <property type="term" value="F:metal ion binding"/>
    <property type="evidence" value="ECO:0007669"/>
    <property type="project" value="UniProtKB-KW"/>
</dbReference>
<evidence type="ECO:0000256" key="4">
    <source>
        <dbReference type="ARBA" id="ARBA00022605"/>
    </source>
</evidence>
<evidence type="ECO:0000256" key="3">
    <source>
        <dbReference type="ARBA" id="ARBA00009716"/>
    </source>
</evidence>
<organism evidence="16 17">
    <name type="scientific">Desulfobaculum bizertense DSM 18034</name>
    <dbReference type="NCBI Taxonomy" id="1121442"/>
    <lineage>
        <taxon>Bacteria</taxon>
        <taxon>Pseudomonadati</taxon>
        <taxon>Thermodesulfobacteriota</taxon>
        <taxon>Desulfovibrionia</taxon>
        <taxon>Desulfovibrionales</taxon>
        <taxon>Desulfovibrionaceae</taxon>
        <taxon>Desulfobaculum</taxon>
    </lineage>
</organism>
<proteinExistence type="inferred from homology"/>
<dbReference type="InterPro" id="IPR017932">
    <property type="entry name" value="GATase_2_dom"/>
</dbReference>
<evidence type="ECO:0000256" key="5">
    <source>
        <dbReference type="ARBA" id="ARBA00022630"/>
    </source>
</evidence>
<keyword evidence="8" id="KW-0315">Glutamine amidotransferase</keyword>
<evidence type="ECO:0000256" key="14">
    <source>
        <dbReference type="ARBA" id="ARBA00029440"/>
    </source>
</evidence>
<evidence type="ECO:0000313" key="17">
    <source>
        <dbReference type="Proteomes" id="UP000189733"/>
    </source>
</evidence>
<dbReference type="SUPFAM" id="SSF56235">
    <property type="entry name" value="N-terminal nucleophile aminohydrolases (Ntn hydrolases)"/>
    <property type="match status" value="1"/>
</dbReference>
<keyword evidence="4" id="KW-0028">Amino-acid biosynthesis</keyword>
<reference evidence="16 17" key="1">
    <citation type="submission" date="2017-02" db="EMBL/GenBank/DDBJ databases">
        <authorList>
            <person name="Peterson S.W."/>
        </authorList>
    </citation>
    <scope>NUCLEOTIDE SEQUENCE [LARGE SCALE GENOMIC DNA]</scope>
    <source>
        <strain evidence="16 17">DSM 18034</strain>
    </source>
</reference>
<dbReference type="Pfam" id="PF04898">
    <property type="entry name" value="Glu_syn_central"/>
    <property type="match status" value="1"/>
</dbReference>
<evidence type="ECO:0000256" key="9">
    <source>
        <dbReference type="ARBA" id="ARBA00023002"/>
    </source>
</evidence>
<accession>A0A1T4W1C8</accession>
<keyword evidence="6" id="KW-0288">FMN</keyword>
<protein>
    <submittedName>
        <fullName evidence="16">Glutamate synthase (NADPH/NADH) large chain</fullName>
    </submittedName>
</protein>
<dbReference type="Pfam" id="PF01493">
    <property type="entry name" value="GXGXG"/>
    <property type="match status" value="1"/>
</dbReference>
<dbReference type="InterPro" id="IPR006982">
    <property type="entry name" value="Glu_synth_centr_N"/>
</dbReference>
<evidence type="ECO:0000256" key="2">
    <source>
        <dbReference type="ARBA" id="ARBA00001927"/>
    </source>
</evidence>
<dbReference type="EMBL" id="FUYA01000004">
    <property type="protein sequence ID" value="SKA71094.1"/>
    <property type="molecule type" value="Genomic_DNA"/>
</dbReference>
<keyword evidence="11" id="KW-0411">Iron-sulfur</keyword>
<evidence type="ECO:0000313" key="16">
    <source>
        <dbReference type="EMBL" id="SKA71094.1"/>
    </source>
</evidence>
<feature type="domain" description="Glutamine amidotransferase type-2" evidence="15">
    <location>
        <begin position="13"/>
        <end position="387"/>
    </location>
</feature>
<evidence type="ECO:0000256" key="10">
    <source>
        <dbReference type="ARBA" id="ARBA00023004"/>
    </source>
</evidence>